<dbReference type="InterPro" id="IPR016197">
    <property type="entry name" value="Chromo-like_dom_sf"/>
</dbReference>
<dbReference type="InterPro" id="IPR051219">
    <property type="entry name" value="Heterochromatin_chromo-domain"/>
</dbReference>
<dbReference type="OrthoDB" id="433924at2759"/>
<dbReference type="EMBL" id="CP031385">
    <property type="protein sequence ID" value="QPG94391.1"/>
    <property type="molecule type" value="Genomic_DNA"/>
</dbReference>
<evidence type="ECO:0000313" key="6">
    <source>
        <dbReference type="EMBL" id="QPG94391.1"/>
    </source>
</evidence>
<comment type="subunit">
    <text evidence="2">Component of the NuA4 histone acetyltransferase complex.</text>
</comment>
<sequence length="282" mass="31238">MTHVSWQRLRNFNPLHSLGSLFQAPSDSAEMPPALSDEENSDREMQPSAARSARSSRSAADDAVIQDEPAATAAAAAAATPDVAGSNGSEDEDNEGEDMEEDEFIVESIKNHMIDEDGTLKFQVKWEGYDSKKDLTWEPEENLEETAHIILDEYFEAIGGREKIFEQTEKAARGKKRGRGASNAGGNATKRSRRNGTHPADSTPPASAPKEWAPPAGSWEEEIATIDACEEESSGRLLVYLIWKNGMKTKHDTAIIYKKCPQKMLQFYERHVKIIRDDAKSV</sequence>
<dbReference type="SMART" id="SM00298">
    <property type="entry name" value="CHROMO"/>
    <property type="match status" value="1"/>
</dbReference>
<feature type="compositionally biased region" description="Low complexity" evidence="4">
    <location>
        <begin position="70"/>
        <end position="88"/>
    </location>
</feature>
<comment type="subcellular location">
    <subcellularLocation>
        <location evidence="1">Nucleus</location>
    </subcellularLocation>
</comment>
<dbReference type="GO" id="GO:0005634">
    <property type="term" value="C:nucleus"/>
    <property type="evidence" value="ECO:0007669"/>
    <property type="project" value="UniProtKB-SubCell"/>
</dbReference>
<dbReference type="InterPro" id="IPR023779">
    <property type="entry name" value="Chromodomain_CS"/>
</dbReference>
<evidence type="ECO:0000256" key="4">
    <source>
        <dbReference type="SAM" id="MobiDB-lite"/>
    </source>
</evidence>
<dbReference type="Gene3D" id="2.40.50.40">
    <property type="match status" value="2"/>
</dbReference>
<evidence type="ECO:0000256" key="1">
    <source>
        <dbReference type="ARBA" id="ARBA00004123"/>
    </source>
</evidence>
<dbReference type="PROSITE" id="PS00598">
    <property type="entry name" value="CHROMO_1"/>
    <property type="match status" value="1"/>
</dbReference>
<dbReference type="PANTHER" id="PTHR22812">
    <property type="entry name" value="CHROMOBOX PROTEIN"/>
    <property type="match status" value="1"/>
</dbReference>
<dbReference type="SMART" id="SM00300">
    <property type="entry name" value="ChSh"/>
    <property type="match status" value="1"/>
</dbReference>
<evidence type="ECO:0000256" key="2">
    <source>
        <dbReference type="ARBA" id="ARBA00011353"/>
    </source>
</evidence>
<gene>
    <name evidence="6" type="ORF">C2857_005837</name>
</gene>
<dbReference type="GO" id="GO:0006338">
    <property type="term" value="P:chromatin remodeling"/>
    <property type="evidence" value="ECO:0007669"/>
    <property type="project" value="UniProtKB-ARBA"/>
</dbReference>
<dbReference type="Proteomes" id="UP000594364">
    <property type="component" value="Chromosome 1"/>
</dbReference>
<dbReference type="InterPro" id="IPR023780">
    <property type="entry name" value="Chromo_domain"/>
</dbReference>
<reference evidence="6 7" key="1">
    <citation type="journal article" date="2018" name="PLoS Genet.">
        <title>Repeat elements organise 3D genome structure and mediate transcription in the filamentous fungus Epichloe festucae.</title>
        <authorList>
            <person name="Winter D.J."/>
            <person name="Ganley A.R.D."/>
            <person name="Young C.A."/>
            <person name="Liachko I."/>
            <person name="Schardl C.L."/>
            <person name="Dupont P.Y."/>
            <person name="Berry D."/>
            <person name="Ram A."/>
            <person name="Scott B."/>
            <person name="Cox M.P."/>
        </authorList>
    </citation>
    <scope>NUCLEOTIDE SEQUENCE [LARGE SCALE GENOMIC DNA]</scope>
    <source>
        <strain evidence="6 7">Fl1</strain>
    </source>
</reference>
<dbReference type="AlphaFoldDB" id="A0A7S9KL92"/>
<dbReference type="InterPro" id="IPR000953">
    <property type="entry name" value="Chromo/chromo_shadow_dom"/>
</dbReference>
<feature type="region of interest" description="Disordered" evidence="4">
    <location>
        <begin position="23"/>
        <end position="101"/>
    </location>
</feature>
<proteinExistence type="predicted"/>
<dbReference type="GO" id="GO:0000792">
    <property type="term" value="C:heterochromatin"/>
    <property type="evidence" value="ECO:0007669"/>
    <property type="project" value="UniProtKB-ARBA"/>
</dbReference>
<keyword evidence="7" id="KW-1185">Reference proteome</keyword>
<dbReference type="CDD" id="cd18657">
    <property type="entry name" value="CSD_Swi6"/>
    <property type="match status" value="1"/>
</dbReference>
<dbReference type="Pfam" id="PF00385">
    <property type="entry name" value="Chromo"/>
    <property type="match status" value="1"/>
</dbReference>
<feature type="compositionally biased region" description="Acidic residues" evidence="4">
    <location>
        <begin position="89"/>
        <end position="101"/>
    </location>
</feature>
<feature type="region of interest" description="Disordered" evidence="4">
    <location>
        <begin position="169"/>
        <end position="216"/>
    </location>
</feature>
<dbReference type="Pfam" id="PF01393">
    <property type="entry name" value="Chromo_shadow"/>
    <property type="match status" value="1"/>
</dbReference>
<accession>A0A7S9KL92</accession>
<dbReference type="InterPro" id="IPR017984">
    <property type="entry name" value="Chromo_dom_subgr"/>
</dbReference>
<dbReference type="PRINTS" id="PR00504">
    <property type="entry name" value="CHROMODOMAIN"/>
</dbReference>
<keyword evidence="3" id="KW-0539">Nucleus</keyword>
<dbReference type="CDD" id="cd00024">
    <property type="entry name" value="CD_CSD"/>
    <property type="match status" value="1"/>
</dbReference>
<evidence type="ECO:0000259" key="5">
    <source>
        <dbReference type="PROSITE" id="PS50013"/>
    </source>
</evidence>
<dbReference type="SUPFAM" id="SSF54160">
    <property type="entry name" value="Chromo domain-like"/>
    <property type="match status" value="2"/>
</dbReference>
<dbReference type="InterPro" id="IPR008251">
    <property type="entry name" value="Chromo_shadow_dom"/>
</dbReference>
<organism evidence="6 7">
    <name type="scientific">Epichloe festucae (strain Fl1)</name>
    <dbReference type="NCBI Taxonomy" id="877507"/>
    <lineage>
        <taxon>Eukaryota</taxon>
        <taxon>Fungi</taxon>
        <taxon>Dikarya</taxon>
        <taxon>Ascomycota</taxon>
        <taxon>Pezizomycotina</taxon>
        <taxon>Sordariomycetes</taxon>
        <taxon>Hypocreomycetidae</taxon>
        <taxon>Hypocreales</taxon>
        <taxon>Clavicipitaceae</taxon>
        <taxon>Epichloe</taxon>
    </lineage>
</organism>
<dbReference type="PROSITE" id="PS50013">
    <property type="entry name" value="CHROMO_2"/>
    <property type="match status" value="1"/>
</dbReference>
<feature type="compositionally biased region" description="Low complexity" evidence="4">
    <location>
        <begin position="48"/>
        <end position="58"/>
    </location>
</feature>
<name>A0A7S9KL92_EPIFF</name>
<evidence type="ECO:0000256" key="3">
    <source>
        <dbReference type="ARBA" id="ARBA00023242"/>
    </source>
</evidence>
<evidence type="ECO:0000313" key="7">
    <source>
        <dbReference type="Proteomes" id="UP000594364"/>
    </source>
</evidence>
<protein>
    <recommendedName>
        <fullName evidence="5">Chromo domain-containing protein</fullName>
    </recommendedName>
</protein>
<feature type="domain" description="Chromo" evidence="5">
    <location>
        <begin position="104"/>
        <end position="156"/>
    </location>
</feature>